<dbReference type="AlphaFoldDB" id="A0A9W9ELP8"/>
<dbReference type="EMBL" id="JAPMSZ010000011">
    <property type="protein sequence ID" value="KAJ5084173.1"/>
    <property type="molecule type" value="Genomic_DNA"/>
</dbReference>
<protein>
    <submittedName>
        <fullName evidence="2">Uncharacterized protein</fullName>
    </submittedName>
</protein>
<dbReference type="GeneID" id="81398446"/>
<accession>A0A9W9ELP8</accession>
<proteinExistence type="predicted"/>
<dbReference type="Proteomes" id="UP001141434">
    <property type="component" value="Unassembled WGS sequence"/>
</dbReference>
<dbReference type="RefSeq" id="XP_056507570.1">
    <property type="nucleotide sequence ID" value="XM_056659277.1"/>
</dbReference>
<evidence type="ECO:0000313" key="2">
    <source>
        <dbReference type="EMBL" id="KAJ5084173.1"/>
    </source>
</evidence>
<comment type="caution">
    <text evidence="2">The sequence shown here is derived from an EMBL/GenBank/DDBJ whole genome shotgun (WGS) entry which is preliminary data.</text>
</comment>
<evidence type="ECO:0000313" key="3">
    <source>
        <dbReference type="Proteomes" id="UP001141434"/>
    </source>
</evidence>
<feature type="chain" id="PRO_5040804306" evidence="1">
    <location>
        <begin position="19"/>
        <end position="128"/>
    </location>
</feature>
<name>A0A9W9ELP8_9EURO</name>
<reference evidence="2" key="2">
    <citation type="journal article" date="2023" name="IMA Fungus">
        <title>Comparative genomic study of the Penicillium genus elucidates a diverse pangenome and 15 lateral gene transfer events.</title>
        <authorList>
            <person name="Petersen C."/>
            <person name="Sorensen T."/>
            <person name="Nielsen M.R."/>
            <person name="Sondergaard T.E."/>
            <person name="Sorensen J.L."/>
            <person name="Fitzpatrick D.A."/>
            <person name="Frisvad J.C."/>
            <person name="Nielsen K.L."/>
        </authorList>
    </citation>
    <scope>NUCLEOTIDE SEQUENCE</scope>
    <source>
        <strain evidence="2">IBT 34128</strain>
    </source>
</reference>
<keyword evidence="1" id="KW-0732">Signal</keyword>
<feature type="signal peptide" evidence="1">
    <location>
        <begin position="1"/>
        <end position="18"/>
    </location>
</feature>
<reference evidence="2" key="1">
    <citation type="submission" date="2022-11" db="EMBL/GenBank/DDBJ databases">
        <authorList>
            <person name="Petersen C."/>
        </authorList>
    </citation>
    <scope>NUCLEOTIDE SEQUENCE</scope>
    <source>
        <strain evidence="2">IBT 34128</strain>
    </source>
</reference>
<organism evidence="2 3">
    <name type="scientific">Penicillium alfredii</name>
    <dbReference type="NCBI Taxonomy" id="1506179"/>
    <lineage>
        <taxon>Eukaryota</taxon>
        <taxon>Fungi</taxon>
        <taxon>Dikarya</taxon>
        <taxon>Ascomycota</taxon>
        <taxon>Pezizomycotina</taxon>
        <taxon>Eurotiomycetes</taxon>
        <taxon>Eurotiomycetidae</taxon>
        <taxon>Eurotiales</taxon>
        <taxon>Aspergillaceae</taxon>
        <taxon>Penicillium</taxon>
    </lineage>
</organism>
<evidence type="ECO:0000256" key="1">
    <source>
        <dbReference type="SAM" id="SignalP"/>
    </source>
</evidence>
<gene>
    <name evidence="2" type="ORF">NUU61_008752</name>
</gene>
<keyword evidence="3" id="KW-1185">Reference proteome</keyword>
<sequence length="128" mass="13863">MRIPQGVLLLAVTAMSMADSIPNFNATGLQKRMEESPGCAEPDKDGHRFRWAACTAEVGSESGTPMTTGWDEGEDWCWLSSDETTRQSCSDGDAGTLESGDKCLGYSVWPHKKLQYKHGGCPPGGQHQ</sequence>